<organism evidence="3 4">
    <name type="scientific">Athelia psychrophila</name>
    <dbReference type="NCBI Taxonomy" id="1759441"/>
    <lineage>
        <taxon>Eukaryota</taxon>
        <taxon>Fungi</taxon>
        <taxon>Dikarya</taxon>
        <taxon>Basidiomycota</taxon>
        <taxon>Agaricomycotina</taxon>
        <taxon>Agaricomycetes</taxon>
        <taxon>Agaricomycetidae</taxon>
        <taxon>Atheliales</taxon>
        <taxon>Atheliaceae</taxon>
        <taxon>Athelia</taxon>
    </lineage>
</organism>
<dbReference type="Gene3D" id="3.60.10.10">
    <property type="entry name" value="Endonuclease/exonuclease/phosphatase"/>
    <property type="match status" value="2"/>
</dbReference>
<dbReference type="SUPFAM" id="SSF56219">
    <property type="entry name" value="DNase I-like"/>
    <property type="match status" value="1"/>
</dbReference>
<feature type="compositionally biased region" description="Polar residues" evidence="1">
    <location>
        <begin position="470"/>
        <end position="480"/>
    </location>
</feature>
<dbReference type="InterPro" id="IPR000300">
    <property type="entry name" value="IPPc"/>
</dbReference>
<feature type="compositionally biased region" description="Low complexity" evidence="1">
    <location>
        <begin position="743"/>
        <end position="755"/>
    </location>
</feature>
<dbReference type="InterPro" id="IPR046985">
    <property type="entry name" value="IP5"/>
</dbReference>
<dbReference type="SMART" id="SM00128">
    <property type="entry name" value="IPPc"/>
    <property type="match status" value="1"/>
</dbReference>
<gene>
    <name evidence="3" type="ORF">FIBSPDRAFT_917956</name>
</gene>
<evidence type="ECO:0000313" key="4">
    <source>
        <dbReference type="Proteomes" id="UP000076532"/>
    </source>
</evidence>
<dbReference type="AlphaFoldDB" id="A0A166QMY1"/>
<feature type="compositionally biased region" description="Basic and acidic residues" evidence="1">
    <location>
        <begin position="148"/>
        <end position="162"/>
    </location>
</feature>
<keyword evidence="4" id="KW-1185">Reference proteome</keyword>
<dbReference type="OrthoDB" id="405996at2759"/>
<feature type="compositionally biased region" description="Acidic residues" evidence="1">
    <location>
        <begin position="446"/>
        <end position="466"/>
    </location>
</feature>
<dbReference type="Pfam" id="PF22669">
    <property type="entry name" value="Exo_endo_phos2"/>
    <property type="match status" value="2"/>
</dbReference>
<reference evidence="3 4" key="1">
    <citation type="journal article" date="2016" name="Mol. Biol. Evol.">
        <title>Comparative Genomics of Early-Diverging Mushroom-Forming Fungi Provides Insights into the Origins of Lignocellulose Decay Capabilities.</title>
        <authorList>
            <person name="Nagy L.G."/>
            <person name="Riley R."/>
            <person name="Tritt A."/>
            <person name="Adam C."/>
            <person name="Daum C."/>
            <person name="Floudas D."/>
            <person name="Sun H."/>
            <person name="Yadav J.S."/>
            <person name="Pangilinan J."/>
            <person name="Larsson K.H."/>
            <person name="Matsuura K."/>
            <person name="Barry K."/>
            <person name="Labutti K."/>
            <person name="Kuo R."/>
            <person name="Ohm R.A."/>
            <person name="Bhattacharya S.S."/>
            <person name="Shirouzu T."/>
            <person name="Yoshinaga Y."/>
            <person name="Martin F.M."/>
            <person name="Grigoriev I.V."/>
            <person name="Hibbett D.S."/>
        </authorList>
    </citation>
    <scope>NUCLEOTIDE SEQUENCE [LARGE SCALE GENOMIC DNA]</scope>
    <source>
        <strain evidence="3 4">CBS 109695</strain>
    </source>
</reference>
<dbReference type="InterPro" id="IPR036691">
    <property type="entry name" value="Endo/exonu/phosph_ase_sf"/>
</dbReference>
<dbReference type="GO" id="GO:0046856">
    <property type="term" value="P:phosphatidylinositol dephosphorylation"/>
    <property type="evidence" value="ECO:0007669"/>
    <property type="project" value="InterPro"/>
</dbReference>
<dbReference type="Proteomes" id="UP000076532">
    <property type="component" value="Unassembled WGS sequence"/>
</dbReference>
<sequence>MPIELRLATTISSPTKAGTQESPALAQTNVLTRLQALFPASAPALNLDVAAPQRLRPPSRSQTHPKFLKVRIVTWNMHDSLPKGDLEELLGAVPPHTPQPLLEEPQWPQLSSDGSHPYHLVVIAGQECPSLSGIPMGLGAGFKLKEAKEHEKENMKDKEKAEKRKSRVKEKDEEDPFHDPHNHSGWTSVLEDWLCNGGGCAAYQKTVAVNPVAVPLSPGLHRSATDRVPTKEPVAGKGPYQQLIKHRMMGLYMAVYIHRDIRHLVRGTSKSAVTAGLIGGRMGNKGGLGVSLNIDGTTILLMNAHLAAHERKVPNRLANLAKIKAELSVEDYLEANDPRMVAEDITDKFDYTFLCGDLNFRLDISRLHADFLISRQEYEQALAFDQLRNLMRNGLAFVGFREGPINFAPTFKYDVLRTLKRAKTKSYRPHWKNRADTIVNPLHEEEGLDRDEDEEGEEEEEEEGEEGASLASSNWTSARSKVTDFDDEDDLGDQPPSQPAFPQLTHRVSISAAAQKAKTKWKALVSPPSGPSTPSLAKWLRPKSFTVDGGTTAYFQQHVSHISMDRSSTPEPIRKSISPEPGGHGLLHLPRTMSTKSVQQSGDDETDDDDKGVYDSSAKKRVPSWCDRILWKSTVLPEPEPEYLADLYRPRNRMGQFFASAFRPLSYRARRTSLSSLNSNEGLLPSLKISGSPLMSPAEEEPLAVSQSFNRTLHESSEGNTRFSRFIKKSKSNEILTPSSNGSQAFPSPSQSPPLRLRRSFSADLSSYFPVPSERTSEASTERESHHTDAPPPVPPKDTAALPILRRRFFPFINRDASRTSIEPIEGPFPRKGDVLCLDYNTLDDRGMRRLEGRSDHRPVIGSYAVYL</sequence>
<feature type="compositionally biased region" description="Polar residues" evidence="1">
    <location>
        <begin position="561"/>
        <end position="570"/>
    </location>
</feature>
<dbReference type="STRING" id="436010.A0A166QMY1"/>
<dbReference type="EMBL" id="KV417509">
    <property type="protein sequence ID" value="KZP27345.1"/>
    <property type="molecule type" value="Genomic_DNA"/>
</dbReference>
<dbReference type="GO" id="GO:0004439">
    <property type="term" value="F:phosphatidylinositol-4,5-bisphosphate 5-phosphatase activity"/>
    <property type="evidence" value="ECO:0007669"/>
    <property type="project" value="TreeGrafter"/>
</dbReference>
<feature type="region of interest" description="Disordered" evidence="1">
    <location>
        <begin position="148"/>
        <end position="183"/>
    </location>
</feature>
<feature type="domain" description="Inositol polyphosphate-related phosphatase" evidence="2">
    <location>
        <begin position="66"/>
        <end position="486"/>
    </location>
</feature>
<feature type="region of interest" description="Disordered" evidence="1">
    <location>
        <begin position="435"/>
        <end position="537"/>
    </location>
</feature>
<feature type="region of interest" description="Disordered" evidence="1">
    <location>
        <begin position="768"/>
        <end position="799"/>
    </location>
</feature>
<proteinExistence type="predicted"/>
<accession>A0A166QMY1</accession>
<feature type="region of interest" description="Disordered" evidence="1">
    <location>
        <begin position="734"/>
        <end position="756"/>
    </location>
</feature>
<dbReference type="PANTHER" id="PTHR11200">
    <property type="entry name" value="INOSITOL 5-PHOSPHATASE"/>
    <property type="match status" value="1"/>
</dbReference>
<feature type="compositionally biased region" description="Basic and acidic residues" evidence="1">
    <location>
        <begin position="775"/>
        <end position="789"/>
    </location>
</feature>
<dbReference type="PANTHER" id="PTHR11200:SF275">
    <property type="entry name" value="LD06095P"/>
    <property type="match status" value="1"/>
</dbReference>
<evidence type="ECO:0000256" key="1">
    <source>
        <dbReference type="SAM" id="MobiDB-lite"/>
    </source>
</evidence>
<evidence type="ECO:0000259" key="2">
    <source>
        <dbReference type="SMART" id="SM00128"/>
    </source>
</evidence>
<feature type="region of interest" description="Disordered" evidence="1">
    <location>
        <begin position="561"/>
        <end position="619"/>
    </location>
</feature>
<protein>
    <submittedName>
        <fullName evidence="3">DNase I-like protein</fullName>
    </submittedName>
</protein>
<name>A0A166QMY1_9AGAM</name>
<feature type="compositionally biased region" description="Polar residues" evidence="1">
    <location>
        <begin position="592"/>
        <end position="601"/>
    </location>
</feature>
<evidence type="ECO:0000313" key="3">
    <source>
        <dbReference type="EMBL" id="KZP27345.1"/>
    </source>
</evidence>